<dbReference type="Proteomes" id="UP000278609">
    <property type="component" value="Unassembled WGS sequence"/>
</dbReference>
<comment type="caution">
    <text evidence="5">The sequence shown here is derived from an EMBL/GenBank/DDBJ whole genome shotgun (WGS) entry which is preliminary data.</text>
</comment>
<dbReference type="GO" id="GO:0016020">
    <property type="term" value="C:membrane"/>
    <property type="evidence" value="ECO:0007669"/>
    <property type="project" value="InterPro"/>
</dbReference>
<dbReference type="InterPro" id="IPR001503">
    <property type="entry name" value="Glyco_trans_10"/>
</dbReference>
<dbReference type="EMBL" id="RQYS01000022">
    <property type="protein sequence ID" value="RRD61441.1"/>
    <property type="molecule type" value="Genomic_DNA"/>
</dbReference>
<dbReference type="InterPro" id="IPR055270">
    <property type="entry name" value="Glyco_tran_10_C"/>
</dbReference>
<dbReference type="InterPro" id="IPR038577">
    <property type="entry name" value="GT10-like_C_sf"/>
</dbReference>
<keyword evidence="2" id="KW-0328">Glycosyltransferase</keyword>
<dbReference type="PANTHER" id="PTHR11929:SF194">
    <property type="entry name" value="ALPHA-(1,3)-FUCOSYLTRANSFERASE 10"/>
    <property type="match status" value="1"/>
</dbReference>
<dbReference type="AlphaFoldDB" id="A0A3P1XSG1"/>
<evidence type="ECO:0000313" key="5">
    <source>
        <dbReference type="EMBL" id="RRD61441.1"/>
    </source>
</evidence>
<feature type="domain" description="Fucosyltransferase C-terminal" evidence="4">
    <location>
        <begin position="139"/>
        <end position="246"/>
    </location>
</feature>
<dbReference type="Gene3D" id="3.40.50.11660">
    <property type="entry name" value="Glycosyl transferase family 10, C-terminal domain"/>
    <property type="match status" value="1"/>
</dbReference>
<dbReference type="OrthoDB" id="9791032at2"/>
<proteinExistence type="inferred from homology"/>
<evidence type="ECO:0000256" key="3">
    <source>
        <dbReference type="ARBA" id="ARBA00022679"/>
    </source>
</evidence>
<accession>A0A3P1XSG1</accession>
<dbReference type="RefSeq" id="WP_124751415.1">
    <property type="nucleotide sequence ID" value="NZ_RQYS01000022.1"/>
</dbReference>
<dbReference type="PANTHER" id="PTHR11929">
    <property type="entry name" value="ALPHA- 1,3 -FUCOSYLTRANSFERASE"/>
    <property type="match status" value="1"/>
</dbReference>
<protein>
    <recommendedName>
        <fullName evidence="4">Fucosyltransferase C-terminal domain-containing protein</fullName>
    </recommendedName>
</protein>
<keyword evidence="3" id="KW-0808">Transferase</keyword>
<evidence type="ECO:0000256" key="2">
    <source>
        <dbReference type="ARBA" id="ARBA00022676"/>
    </source>
</evidence>
<sequence length="347" mass="40524">MYTIKFTPYRRELGEIMLRQTAGGRGLSDDGKYRFVVSDDTEEADFWVVQGKGLRHPQSCHVAPENTLLLTTEPKSVLTYPKPYIRQFGAVCSCQSDMKHERLILSQPVLPWFVGYKESADGKCTATLTYDDLKDSLTPPKTKLLSVITSNKAFTKGHLERIAFVEKMKAHYGDKLDVFGRGYKDFDDKWDVLSSYQYHIVLENSSQDYYWTEKISDCFLAEAFPFYYGCTDLERYFAEDAFIRIDIRRPQEAIEIIDRAISSRVYERRRAALHDCKMKVLGEFNMFNYIASLCDRMNPDAPKQRVEIHPCHSMQSWHNLYNYFIRRNIFKLQQRVKDVFCGKPKFG</sequence>
<evidence type="ECO:0000256" key="1">
    <source>
        <dbReference type="ARBA" id="ARBA00008919"/>
    </source>
</evidence>
<gene>
    <name evidence="5" type="ORF">EII40_06235</name>
</gene>
<organism evidence="5 6">
    <name type="scientific">Tannerella forsythia</name>
    <name type="common">Bacteroides forsythus</name>
    <dbReference type="NCBI Taxonomy" id="28112"/>
    <lineage>
        <taxon>Bacteria</taxon>
        <taxon>Pseudomonadati</taxon>
        <taxon>Bacteroidota</taxon>
        <taxon>Bacteroidia</taxon>
        <taxon>Bacteroidales</taxon>
        <taxon>Tannerellaceae</taxon>
        <taxon>Tannerella</taxon>
    </lineage>
</organism>
<dbReference type="SUPFAM" id="SSF53756">
    <property type="entry name" value="UDP-Glycosyltransferase/glycogen phosphorylase"/>
    <property type="match status" value="1"/>
</dbReference>
<reference evidence="5 6" key="1">
    <citation type="submission" date="2018-11" db="EMBL/GenBank/DDBJ databases">
        <title>Genomes From Bacteria Associated with the Canine Oral Cavity: a Test Case for Automated Genome-Based Taxonomic Assignment.</title>
        <authorList>
            <person name="Coil D.A."/>
            <person name="Jospin G."/>
            <person name="Darling A.E."/>
            <person name="Wallis C."/>
            <person name="Davis I.J."/>
            <person name="Harris S."/>
            <person name="Eisen J.A."/>
            <person name="Holcombe L.J."/>
            <person name="O'Flynn C."/>
        </authorList>
    </citation>
    <scope>NUCLEOTIDE SEQUENCE [LARGE SCALE GENOMIC DNA]</scope>
    <source>
        <strain evidence="5 6">OH2617_COT-023</strain>
    </source>
</reference>
<dbReference type="GO" id="GO:0046920">
    <property type="term" value="F:alpha-(1-&gt;3)-fucosyltransferase activity"/>
    <property type="evidence" value="ECO:0007669"/>
    <property type="project" value="TreeGrafter"/>
</dbReference>
<comment type="similarity">
    <text evidence="1">Belongs to the glycosyltransferase 10 family.</text>
</comment>
<name>A0A3P1XSG1_TANFO</name>
<evidence type="ECO:0000259" key="4">
    <source>
        <dbReference type="Pfam" id="PF00852"/>
    </source>
</evidence>
<dbReference type="Pfam" id="PF00852">
    <property type="entry name" value="Glyco_transf_10"/>
    <property type="match status" value="1"/>
</dbReference>
<evidence type="ECO:0000313" key="6">
    <source>
        <dbReference type="Proteomes" id="UP000278609"/>
    </source>
</evidence>